<name>A0A0X8JCY5_ACTRD</name>
<dbReference type="OrthoDB" id="9922370at2"/>
<keyword evidence="3" id="KW-1185">Reference proteome</keyword>
<accession>A0A0X8JCY5</accession>
<keyword evidence="1" id="KW-0812">Transmembrane</keyword>
<dbReference type="EMBL" id="CP014228">
    <property type="protein sequence ID" value="AMD86595.1"/>
    <property type="molecule type" value="Genomic_DNA"/>
</dbReference>
<reference evidence="3" key="1">
    <citation type="submission" date="2016-02" db="EMBL/GenBank/DDBJ databases">
        <authorList>
            <person name="Holder M.E."/>
            <person name="Ajami N.J."/>
            <person name="Petrosino J.F."/>
        </authorList>
    </citation>
    <scope>NUCLEOTIDE SEQUENCE [LARGE SCALE GENOMIC DNA]</scope>
    <source>
        <strain evidence="3">CCUG 36733</strain>
    </source>
</reference>
<evidence type="ECO:0000313" key="2">
    <source>
        <dbReference type="EMBL" id="AMD86595.1"/>
    </source>
</evidence>
<proteinExistence type="predicted"/>
<evidence type="ECO:0000313" key="3">
    <source>
        <dbReference type="Proteomes" id="UP000065220"/>
    </source>
</evidence>
<evidence type="ECO:0000256" key="1">
    <source>
        <dbReference type="SAM" id="Phobius"/>
    </source>
</evidence>
<keyword evidence="1" id="KW-1133">Transmembrane helix</keyword>
<organism evidence="2 3">
    <name type="scientific">Actinomyces radicidentis</name>
    <dbReference type="NCBI Taxonomy" id="111015"/>
    <lineage>
        <taxon>Bacteria</taxon>
        <taxon>Bacillati</taxon>
        <taxon>Actinomycetota</taxon>
        <taxon>Actinomycetes</taxon>
        <taxon>Actinomycetales</taxon>
        <taxon>Actinomycetaceae</taxon>
        <taxon>Actinomyces</taxon>
    </lineage>
</organism>
<dbReference type="AlphaFoldDB" id="A0A0X8JCY5"/>
<gene>
    <name evidence="2" type="ORF">AXF14_02010</name>
</gene>
<keyword evidence="1" id="KW-0472">Membrane</keyword>
<dbReference type="Proteomes" id="UP000065220">
    <property type="component" value="Chromosome"/>
</dbReference>
<dbReference type="KEGG" id="ard:AXF14_02010"/>
<protein>
    <submittedName>
        <fullName evidence="2">Uncharacterized protein</fullName>
    </submittedName>
</protein>
<sequence length="65" mass="6915">MGKLLGGALELVVQASAMALIAVLLVEPLPTVLVFCTTALVSFRPLYWLYGKIPEPEGDDGSSPR</sequence>
<feature type="transmembrane region" description="Helical" evidence="1">
    <location>
        <begin position="7"/>
        <end position="26"/>
    </location>
</feature>
<dbReference type="RefSeq" id="WP_067940262.1">
    <property type="nucleotide sequence ID" value="NZ_CP014228.1"/>
</dbReference>